<dbReference type="Proteomes" id="UP001371456">
    <property type="component" value="Unassembled WGS sequence"/>
</dbReference>
<protein>
    <submittedName>
        <fullName evidence="1">Uncharacterized protein</fullName>
    </submittedName>
</protein>
<organism evidence="1 2">
    <name type="scientific">Solanum bulbocastanum</name>
    <name type="common">Wild potato</name>
    <dbReference type="NCBI Taxonomy" id="147425"/>
    <lineage>
        <taxon>Eukaryota</taxon>
        <taxon>Viridiplantae</taxon>
        <taxon>Streptophyta</taxon>
        <taxon>Embryophyta</taxon>
        <taxon>Tracheophyta</taxon>
        <taxon>Spermatophyta</taxon>
        <taxon>Magnoliopsida</taxon>
        <taxon>eudicotyledons</taxon>
        <taxon>Gunneridae</taxon>
        <taxon>Pentapetalae</taxon>
        <taxon>asterids</taxon>
        <taxon>lamiids</taxon>
        <taxon>Solanales</taxon>
        <taxon>Solanaceae</taxon>
        <taxon>Solanoideae</taxon>
        <taxon>Solaneae</taxon>
        <taxon>Solanum</taxon>
    </lineage>
</organism>
<proteinExistence type="predicted"/>
<evidence type="ECO:0000313" key="2">
    <source>
        <dbReference type="Proteomes" id="UP001371456"/>
    </source>
</evidence>
<comment type="caution">
    <text evidence="1">The sequence shown here is derived from an EMBL/GenBank/DDBJ whole genome shotgun (WGS) entry which is preliminary data.</text>
</comment>
<gene>
    <name evidence="1" type="ORF">RDI58_028906</name>
</gene>
<dbReference type="EMBL" id="JBANQN010000012">
    <property type="protein sequence ID" value="KAK6773668.1"/>
    <property type="molecule type" value="Genomic_DNA"/>
</dbReference>
<sequence length="71" mass="8406">MMAKKKAGLAEVVSNVFGMPVYVIWRERNKIRFQKRSMNTDEVLKETVMHMHIKSQTRAKWIALQQLNVYP</sequence>
<accession>A0AAN8Y1L5</accession>
<dbReference type="AlphaFoldDB" id="A0AAN8Y1L5"/>
<evidence type="ECO:0000313" key="1">
    <source>
        <dbReference type="EMBL" id="KAK6773668.1"/>
    </source>
</evidence>
<keyword evidence="2" id="KW-1185">Reference proteome</keyword>
<reference evidence="1 2" key="1">
    <citation type="submission" date="2024-02" db="EMBL/GenBank/DDBJ databases">
        <title>de novo genome assembly of Solanum bulbocastanum strain 11H21.</title>
        <authorList>
            <person name="Hosaka A.J."/>
        </authorList>
    </citation>
    <scope>NUCLEOTIDE SEQUENCE [LARGE SCALE GENOMIC DNA]</scope>
    <source>
        <tissue evidence="1">Young leaves</tissue>
    </source>
</reference>
<name>A0AAN8Y1L5_SOLBU</name>